<dbReference type="AlphaFoldDB" id="A0A5J4L2K9"/>
<comment type="caution">
    <text evidence="1">The sequence shown here is derived from an EMBL/GenBank/DDBJ whole genome shotgun (WGS) entry which is preliminary data.</text>
</comment>
<evidence type="ECO:0000313" key="1">
    <source>
        <dbReference type="EMBL" id="GER93090.1"/>
    </source>
</evidence>
<proteinExistence type="predicted"/>
<protein>
    <submittedName>
        <fullName evidence="1">Uncharacterized protein</fullName>
    </submittedName>
</protein>
<gene>
    <name evidence="1" type="ORF">A45J_0823</name>
</gene>
<name>A0A5J4L2K9_9ZZZZ</name>
<accession>A0A5J4L2K9</accession>
<reference evidence="1" key="1">
    <citation type="submission" date="2019-10" db="EMBL/GenBank/DDBJ databases">
        <title>Metagenomic sequencing of thiosulfate-disproportionating enrichment culture.</title>
        <authorList>
            <person name="Umezawa K."/>
            <person name="Kojima H."/>
            <person name="Fukui M."/>
        </authorList>
    </citation>
    <scope>NUCLEOTIDE SEQUENCE</scope>
    <source>
        <strain evidence="1">45J</strain>
    </source>
</reference>
<dbReference type="EMBL" id="BLAB01000001">
    <property type="protein sequence ID" value="GER93090.1"/>
    <property type="molecule type" value="Genomic_DNA"/>
</dbReference>
<sequence length="43" mass="5051">MSKDFEQCLSSNNLPLIKALRAYLNNIPKICDFWGQQLFMIMD</sequence>
<organism evidence="1">
    <name type="scientific">hot springs metagenome</name>
    <dbReference type="NCBI Taxonomy" id="433727"/>
    <lineage>
        <taxon>unclassified sequences</taxon>
        <taxon>metagenomes</taxon>
        <taxon>ecological metagenomes</taxon>
    </lineage>
</organism>